<keyword evidence="13" id="KW-1185">Reference proteome</keyword>
<evidence type="ECO:0000313" key="12">
    <source>
        <dbReference type="EMBL" id="SHE46612.1"/>
    </source>
</evidence>
<evidence type="ECO:0000313" key="13">
    <source>
        <dbReference type="Proteomes" id="UP000184476"/>
    </source>
</evidence>
<dbReference type="FunFam" id="3.40.50.300:FF:000221">
    <property type="entry name" value="Multidrug ABC transporter ATP-binding protein"/>
    <property type="match status" value="1"/>
</dbReference>
<feature type="domain" description="ABC transmembrane type-1" evidence="11">
    <location>
        <begin position="19"/>
        <end position="303"/>
    </location>
</feature>
<dbReference type="PROSITE" id="PS50893">
    <property type="entry name" value="ABC_TRANSPORTER_2"/>
    <property type="match status" value="1"/>
</dbReference>
<dbReference type="RefSeq" id="WP_073151581.1">
    <property type="nucleotide sequence ID" value="NZ_FQVL01000001.1"/>
</dbReference>
<feature type="transmembrane region" description="Helical" evidence="9">
    <location>
        <begin position="162"/>
        <end position="179"/>
    </location>
</feature>
<evidence type="ECO:0000256" key="4">
    <source>
        <dbReference type="ARBA" id="ARBA00022692"/>
    </source>
</evidence>
<dbReference type="InterPro" id="IPR027417">
    <property type="entry name" value="P-loop_NTPase"/>
</dbReference>
<dbReference type="GO" id="GO:0016887">
    <property type="term" value="F:ATP hydrolysis activity"/>
    <property type="evidence" value="ECO:0007669"/>
    <property type="project" value="InterPro"/>
</dbReference>
<gene>
    <name evidence="12" type="ORF">SAMN05444392_101582</name>
</gene>
<dbReference type="FunFam" id="1.20.1560.10:FF:000011">
    <property type="entry name" value="Multidrug ABC transporter ATP-binding protein"/>
    <property type="match status" value="1"/>
</dbReference>
<dbReference type="AlphaFoldDB" id="A0A1M4TQ53"/>
<dbReference type="GO" id="GO:0005886">
    <property type="term" value="C:plasma membrane"/>
    <property type="evidence" value="ECO:0007669"/>
    <property type="project" value="UniProtKB-SubCell"/>
</dbReference>
<sequence length="583" mass="66488">MKIFLDLWWFFRLEKKRYIIGIVMLITVTLLELFVPYVIRIIVDHGTAKTLTAGILLKWTLLVFISGILVYGCRYVWRVQLFGAAHRLGQLLRDRFYQHLTKQSPTFYQRHRIGKLMAHGTNDIQAVTYTAGDGVMVIVDGLIGGIMIISTMVFFIDWKLTLLAMLPMPIMAWTASYYGKLLHHRFKKAQEAFEDMTEDVQQNISSVRMIKAFGKQDSELSQFKKRMNQIVSTNLSAARIDALYDPTIFIITGVSFLISIGFGSWFVLQGKITIGQLTQFTFYIGDLIWPMLALGWLFNIIERGRASYGRLQKLLQDEEPIIQVSQPIKQLPSGEVKIYIPRFTYPNSNLVALQKLDLNIFPRQTIGLVGRTGSGKTTLLRLLLREFELTEGQIRLSEIDHRHIALKTLRVAFGYVPQEHMLFSTTIAENIAFGYPAATPEEIEQAARDAQVHDDILQFAQGYQTVVGERGVTLSGGQKQRISIARAILLKPEILILDDALSAVDAKTEQQIIQMIRQKRQDQTTIIVAHRLSAVEHADQIWVFEQGEVIDSGTHRELAKKSGWYQQTLLRQQTLTEGLEGRR</sequence>
<dbReference type="Proteomes" id="UP000184476">
    <property type="component" value="Unassembled WGS sequence"/>
</dbReference>
<feature type="transmembrane region" description="Helical" evidence="9">
    <location>
        <begin position="280"/>
        <end position="301"/>
    </location>
</feature>
<dbReference type="PANTHER" id="PTHR43394">
    <property type="entry name" value="ATP-DEPENDENT PERMEASE MDL1, MITOCHONDRIAL"/>
    <property type="match status" value="1"/>
</dbReference>
<feature type="domain" description="ABC transporter" evidence="10">
    <location>
        <begin position="338"/>
        <end position="571"/>
    </location>
</feature>
<dbReference type="InterPro" id="IPR039421">
    <property type="entry name" value="Type_1_exporter"/>
</dbReference>
<dbReference type="STRING" id="112248.SAMN05444392_101582"/>
<evidence type="ECO:0000256" key="3">
    <source>
        <dbReference type="ARBA" id="ARBA00022475"/>
    </source>
</evidence>
<feature type="transmembrane region" description="Helical" evidence="9">
    <location>
        <begin position="135"/>
        <end position="156"/>
    </location>
</feature>
<feature type="transmembrane region" description="Helical" evidence="9">
    <location>
        <begin position="59"/>
        <end position="77"/>
    </location>
</feature>
<reference evidence="12 13" key="1">
    <citation type="submission" date="2016-11" db="EMBL/GenBank/DDBJ databases">
        <authorList>
            <person name="Jaros S."/>
            <person name="Januszkiewicz K."/>
            <person name="Wedrychowicz H."/>
        </authorList>
    </citation>
    <scope>NUCLEOTIDE SEQUENCE [LARGE SCALE GENOMIC DNA]</scope>
    <source>
        <strain evidence="12 13">DSM 44666</strain>
    </source>
</reference>
<evidence type="ECO:0000256" key="6">
    <source>
        <dbReference type="ARBA" id="ARBA00022840"/>
    </source>
</evidence>
<proteinExistence type="predicted"/>
<keyword evidence="2" id="KW-0813">Transport</keyword>
<dbReference type="Pfam" id="PF00005">
    <property type="entry name" value="ABC_tran"/>
    <property type="match status" value="1"/>
</dbReference>
<evidence type="ECO:0000259" key="10">
    <source>
        <dbReference type="PROSITE" id="PS50893"/>
    </source>
</evidence>
<keyword evidence="5" id="KW-0547">Nucleotide-binding</keyword>
<dbReference type="InterPro" id="IPR011527">
    <property type="entry name" value="ABC1_TM_dom"/>
</dbReference>
<evidence type="ECO:0000256" key="7">
    <source>
        <dbReference type="ARBA" id="ARBA00022989"/>
    </source>
</evidence>
<dbReference type="GO" id="GO:0015421">
    <property type="term" value="F:ABC-type oligopeptide transporter activity"/>
    <property type="evidence" value="ECO:0007669"/>
    <property type="project" value="TreeGrafter"/>
</dbReference>
<keyword evidence="3" id="KW-1003">Cell membrane</keyword>
<name>A0A1M4TQ53_9BACL</name>
<evidence type="ECO:0000256" key="5">
    <source>
        <dbReference type="ARBA" id="ARBA00022741"/>
    </source>
</evidence>
<feature type="transmembrane region" description="Helical" evidence="9">
    <location>
        <begin position="18"/>
        <end position="39"/>
    </location>
</feature>
<evidence type="ECO:0000256" key="2">
    <source>
        <dbReference type="ARBA" id="ARBA00022448"/>
    </source>
</evidence>
<dbReference type="InterPro" id="IPR003593">
    <property type="entry name" value="AAA+_ATPase"/>
</dbReference>
<feature type="transmembrane region" description="Helical" evidence="9">
    <location>
        <begin position="248"/>
        <end position="268"/>
    </location>
</feature>
<organism evidence="12 13">
    <name type="scientific">Seinonella peptonophila</name>
    <dbReference type="NCBI Taxonomy" id="112248"/>
    <lineage>
        <taxon>Bacteria</taxon>
        <taxon>Bacillati</taxon>
        <taxon>Bacillota</taxon>
        <taxon>Bacilli</taxon>
        <taxon>Bacillales</taxon>
        <taxon>Thermoactinomycetaceae</taxon>
        <taxon>Seinonella</taxon>
    </lineage>
</organism>
<dbReference type="Gene3D" id="3.40.50.300">
    <property type="entry name" value="P-loop containing nucleotide triphosphate hydrolases"/>
    <property type="match status" value="1"/>
</dbReference>
<dbReference type="PROSITE" id="PS00211">
    <property type="entry name" value="ABC_TRANSPORTER_1"/>
    <property type="match status" value="1"/>
</dbReference>
<dbReference type="SMART" id="SM00382">
    <property type="entry name" value="AAA"/>
    <property type="match status" value="1"/>
</dbReference>
<keyword evidence="6 12" id="KW-0067">ATP-binding</keyword>
<dbReference type="SUPFAM" id="SSF90123">
    <property type="entry name" value="ABC transporter transmembrane region"/>
    <property type="match status" value="1"/>
</dbReference>
<dbReference type="PANTHER" id="PTHR43394:SF1">
    <property type="entry name" value="ATP-BINDING CASSETTE SUB-FAMILY B MEMBER 10, MITOCHONDRIAL"/>
    <property type="match status" value="1"/>
</dbReference>
<evidence type="ECO:0000256" key="1">
    <source>
        <dbReference type="ARBA" id="ARBA00004651"/>
    </source>
</evidence>
<dbReference type="SUPFAM" id="SSF52540">
    <property type="entry name" value="P-loop containing nucleoside triphosphate hydrolases"/>
    <property type="match status" value="1"/>
</dbReference>
<dbReference type="InterPro" id="IPR017871">
    <property type="entry name" value="ABC_transporter-like_CS"/>
</dbReference>
<dbReference type="CDD" id="cd18541">
    <property type="entry name" value="ABC_6TM_TmrB_like"/>
    <property type="match status" value="1"/>
</dbReference>
<dbReference type="InterPro" id="IPR036640">
    <property type="entry name" value="ABC1_TM_sf"/>
</dbReference>
<dbReference type="Gene3D" id="1.20.1560.10">
    <property type="entry name" value="ABC transporter type 1, transmembrane domain"/>
    <property type="match status" value="1"/>
</dbReference>
<keyword evidence="8 9" id="KW-0472">Membrane</keyword>
<evidence type="ECO:0000259" key="11">
    <source>
        <dbReference type="PROSITE" id="PS50929"/>
    </source>
</evidence>
<dbReference type="PROSITE" id="PS50929">
    <property type="entry name" value="ABC_TM1F"/>
    <property type="match status" value="1"/>
</dbReference>
<keyword evidence="4 9" id="KW-0812">Transmembrane</keyword>
<dbReference type="OrthoDB" id="9770415at2"/>
<evidence type="ECO:0000256" key="9">
    <source>
        <dbReference type="SAM" id="Phobius"/>
    </source>
</evidence>
<dbReference type="InterPro" id="IPR003439">
    <property type="entry name" value="ABC_transporter-like_ATP-bd"/>
</dbReference>
<dbReference type="Pfam" id="PF00664">
    <property type="entry name" value="ABC_membrane"/>
    <property type="match status" value="1"/>
</dbReference>
<dbReference type="EMBL" id="FQVL01000001">
    <property type="protein sequence ID" value="SHE46612.1"/>
    <property type="molecule type" value="Genomic_DNA"/>
</dbReference>
<protein>
    <submittedName>
        <fullName evidence="12">ATP-binding cassette, subfamily B</fullName>
    </submittedName>
</protein>
<dbReference type="GO" id="GO:0005524">
    <property type="term" value="F:ATP binding"/>
    <property type="evidence" value="ECO:0007669"/>
    <property type="project" value="UniProtKB-KW"/>
</dbReference>
<comment type="subcellular location">
    <subcellularLocation>
        <location evidence="1">Cell membrane</location>
        <topology evidence="1">Multi-pass membrane protein</topology>
    </subcellularLocation>
</comment>
<evidence type="ECO:0000256" key="8">
    <source>
        <dbReference type="ARBA" id="ARBA00023136"/>
    </source>
</evidence>
<accession>A0A1M4TQ53</accession>
<keyword evidence="7 9" id="KW-1133">Transmembrane helix</keyword>